<protein>
    <submittedName>
        <fullName evidence="3">CPBP family intramembrane metalloprotease</fullName>
    </submittedName>
</protein>
<keyword evidence="4" id="KW-1185">Reference proteome</keyword>
<keyword evidence="1" id="KW-1133">Transmembrane helix</keyword>
<accession>A0ABT7C8C0</accession>
<feature type="transmembrane region" description="Helical" evidence="1">
    <location>
        <begin position="175"/>
        <end position="197"/>
    </location>
</feature>
<keyword evidence="1" id="KW-0812">Transmembrane</keyword>
<evidence type="ECO:0000313" key="4">
    <source>
        <dbReference type="Proteomes" id="UP001170379"/>
    </source>
</evidence>
<reference evidence="3" key="1">
    <citation type="submission" date="2018-03" db="EMBL/GenBank/DDBJ databases">
        <authorList>
            <person name="Nunes O.C."/>
            <person name="Lopes A.R."/>
            <person name="Froufe H."/>
            <person name="Munoz-Merida A."/>
            <person name="Barroso C."/>
            <person name="Egas C."/>
        </authorList>
    </citation>
    <scope>NUCLEOTIDE SEQUENCE</scope>
    <source>
        <strain evidence="3">ON4</strain>
    </source>
</reference>
<evidence type="ECO:0000256" key="1">
    <source>
        <dbReference type="SAM" id="Phobius"/>
    </source>
</evidence>
<dbReference type="Pfam" id="PF02517">
    <property type="entry name" value="Rce1-like"/>
    <property type="match status" value="1"/>
</dbReference>
<name>A0ABT7C8C0_9MICO</name>
<keyword evidence="3" id="KW-0482">Metalloprotease</keyword>
<evidence type="ECO:0000313" key="3">
    <source>
        <dbReference type="EMBL" id="MDJ1371454.1"/>
    </source>
</evidence>
<organism evidence="3 4">
    <name type="scientific">Gulosibacter molinativorax</name>
    <dbReference type="NCBI Taxonomy" id="256821"/>
    <lineage>
        <taxon>Bacteria</taxon>
        <taxon>Bacillati</taxon>
        <taxon>Actinomycetota</taxon>
        <taxon>Actinomycetes</taxon>
        <taxon>Micrococcales</taxon>
        <taxon>Microbacteriaceae</taxon>
        <taxon>Gulosibacter</taxon>
    </lineage>
</organism>
<feature type="transmembrane region" description="Helical" evidence="1">
    <location>
        <begin position="362"/>
        <end position="384"/>
    </location>
</feature>
<dbReference type="GO" id="GO:0008237">
    <property type="term" value="F:metallopeptidase activity"/>
    <property type="evidence" value="ECO:0007669"/>
    <property type="project" value="UniProtKB-KW"/>
</dbReference>
<reference evidence="3" key="2">
    <citation type="journal article" date="2022" name="Sci. Rep.">
        <title>In silico prediction of the enzymes involved in the degradation of the herbicide molinate by Gulosibacter molinativorax ON4T.</title>
        <authorList>
            <person name="Lopes A.R."/>
            <person name="Bunin E."/>
            <person name="Viana A.T."/>
            <person name="Froufe H."/>
            <person name="Munoz-Merida A."/>
            <person name="Pinho D."/>
            <person name="Figueiredo J."/>
            <person name="Barroso C."/>
            <person name="Vaz-Moreira I."/>
            <person name="Bellanger X."/>
            <person name="Egas C."/>
            <person name="Nunes O.C."/>
        </authorList>
    </citation>
    <scope>NUCLEOTIDE SEQUENCE</scope>
    <source>
        <strain evidence="3">ON4</strain>
    </source>
</reference>
<sequence>MIMIVARERAGVNSICVSGMTGVVCFGLVVSVVMPVSLGSKRDAAVSSKGMKVGNFRRCDAAFCPIPRRTAFRDAGCMNNNTARTVQTADTTDYMQTSQARFAPVEISTTGLPFHRLALANPRHRWWRPLLALLIAFIVYWFLTGLFGFGIGTIVGADPSIPLTETGFPDPNHPIGALFVFGQIALLLPAVAVGIWFGEGRSIGTLTSVAGRLRVRRLGVYLLIALATMGAAIAVATVVSLGTGDASPVISANSLGLLAVALLVAPVQASAEEYVFRALPQQVLGSWLKSPWWGILLPIPVFTLAHIYDAPGLLSVAVFAFAAGLLTWRTGGLEASIALHIVNNVFAVGLVAFGIGDLGASTTSLASAIASIAGTTLFTVAVLLHQRRRHRVAR</sequence>
<comment type="caution">
    <text evidence="3">The sequence shown here is derived from an EMBL/GenBank/DDBJ whole genome shotgun (WGS) entry which is preliminary data.</text>
</comment>
<keyword evidence="3" id="KW-0645">Protease</keyword>
<feature type="domain" description="CAAX prenyl protease 2/Lysostaphin resistance protein A-like" evidence="2">
    <location>
        <begin position="257"/>
        <end position="346"/>
    </location>
</feature>
<feature type="transmembrane region" description="Helical" evidence="1">
    <location>
        <begin position="130"/>
        <end position="155"/>
    </location>
</feature>
<keyword evidence="3" id="KW-0378">Hydrolase</keyword>
<feature type="transmembrane region" description="Helical" evidence="1">
    <location>
        <begin position="218"/>
        <end position="243"/>
    </location>
</feature>
<proteinExistence type="predicted"/>
<dbReference type="Proteomes" id="UP001170379">
    <property type="component" value="Unassembled WGS sequence"/>
</dbReference>
<evidence type="ECO:0000259" key="2">
    <source>
        <dbReference type="Pfam" id="PF02517"/>
    </source>
</evidence>
<feature type="transmembrane region" description="Helical" evidence="1">
    <location>
        <begin position="12"/>
        <end position="33"/>
    </location>
</feature>
<dbReference type="InterPro" id="IPR003675">
    <property type="entry name" value="Rce1/LyrA-like_dom"/>
</dbReference>
<gene>
    <name evidence="3" type="ORF">C7K25_08745</name>
</gene>
<dbReference type="EMBL" id="PXVD01000012">
    <property type="protein sequence ID" value="MDJ1371454.1"/>
    <property type="molecule type" value="Genomic_DNA"/>
</dbReference>
<feature type="transmembrane region" description="Helical" evidence="1">
    <location>
        <begin position="337"/>
        <end position="356"/>
    </location>
</feature>
<keyword evidence="1" id="KW-0472">Membrane</keyword>
<feature type="transmembrane region" description="Helical" evidence="1">
    <location>
        <begin position="313"/>
        <end position="330"/>
    </location>
</feature>